<dbReference type="AlphaFoldDB" id="G2YC91"/>
<dbReference type="EMBL" id="FQ790316">
    <property type="protein sequence ID" value="CCD49511.1"/>
    <property type="molecule type" value="Genomic_DNA"/>
</dbReference>
<protein>
    <submittedName>
        <fullName evidence="1">Uncharacterized protein</fullName>
    </submittedName>
</protein>
<organism evidence="1 2">
    <name type="scientific">Botryotinia fuckeliana (strain T4)</name>
    <name type="common">Noble rot fungus</name>
    <name type="synonym">Botrytis cinerea</name>
    <dbReference type="NCBI Taxonomy" id="999810"/>
    <lineage>
        <taxon>Eukaryota</taxon>
        <taxon>Fungi</taxon>
        <taxon>Dikarya</taxon>
        <taxon>Ascomycota</taxon>
        <taxon>Pezizomycotina</taxon>
        <taxon>Leotiomycetes</taxon>
        <taxon>Helotiales</taxon>
        <taxon>Sclerotiniaceae</taxon>
        <taxon>Botrytis</taxon>
    </lineage>
</organism>
<dbReference type="InParanoid" id="G2YC91"/>
<reference evidence="2" key="1">
    <citation type="journal article" date="2011" name="PLoS Genet.">
        <title>Genomic analysis of the necrotrophic fungal pathogens Sclerotinia sclerotiorum and Botrytis cinerea.</title>
        <authorList>
            <person name="Amselem J."/>
            <person name="Cuomo C.A."/>
            <person name="van Kan J.A."/>
            <person name="Viaud M."/>
            <person name="Benito E.P."/>
            <person name="Couloux A."/>
            <person name="Coutinho P.M."/>
            <person name="de Vries R.P."/>
            <person name="Dyer P.S."/>
            <person name="Fillinger S."/>
            <person name="Fournier E."/>
            <person name="Gout L."/>
            <person name="Hahn M."/>
            <person name="Kohn L."/>
            <person name="Lapalu N."/>
            <person name="Plummer K.M."/>
            <person name="Pradier J.M."/>
            <person name="Quevillon E."/>
            <person name="Sharon A."/>
            <person name="Simon A."/>
            <person name="ten Have A."/>
            <person name="Tudzynski B."/>
            <person name="Tudzynski P."/>
            <person name="Wincker P."/>
            <person name="Andrew M."/>
            <person name="Anthouard V."/>
            <person name="Beever R.E."/>
            <person name="Beffa R."/>
            <person name="Benoit I."/>
            <person name="Bouzid O."/>
            <person name="Brault B."/>
            <person name="Chen Z."/>
            <person name="Choquer M."/>
            <person name="Collemare J."/>
            <person name="Cotton P."/>
            <person name="Danchin E.G."/>
            <person name="Da Silva C."/>
            <person name="Gautier A."/>
            <person name="Giraud C."/>
            <person name="Giraud T."/>
            <person name="Gonzalez C."/>
            <person name="Grossetete S."/>
            <person name="Guldener U."/>
            <person name="Henrissat B."/>
            <person name="Howlett B.J."/>
            <person name="Kodira C."/>
            <person name="Kretschmer M."/>
            <person name="Lappartient A."/>
            <person name="Leroch M."/>
            <person name="Levis C."/>
            <person name="Mauceli E."/>
            <person name="Neuveglise C."/>
            <person name="Oeser B."/>
            <person name="Pearson M."/>
            <person name="Poulain J."/>
            <person name="Poussereau N."/>
            <person name="Quesneville H."/>
            <person name="Rascle C."/>
            <person name="Schumacher J."/>
            <person name="Segurens B."/>
            <person name="Sexton A."/>
            <person name="Silva E."/>
            <person name="Sirven C."/>
            <person name="Soanes D.M."/>
            <person name="Talbot N.J."/>
            <person name="Templeton M."/>
            <person name="Yandava C."/>
            <person name="Yarden O."/>
            <person name="Zeng Q."/>
            <person name="Rollins J.A."/>
            <person name="Lebrun M.H."/>
            <person name="Dickman M."/>
        </authorList>
    </citation>
    <scope>NUCLEOTIDE SEQUENCE [LARGE SCALE GENOMIC DNA]</scope>
    <source>
        <strain evidence="2">T4</strain>
    </source>
</reference>
<evidence type="ECO:0000313" key="2">
    <source>
        <dbReference type="Proteomes" id="UP000008177"/>
    </source>
</evidence>
<gene>
    <name evidence="1" type="ORF">BofuT4_P098880.1</name>
</gene>
<accession>G2YC91</accession>
<evidence type="ECO:0000313" key="1">
    <source>
        <dbReference type="EMBL" id="CCD49511.1"/>
    </source>
</evidence>
<sequence length="115" mass="12690">MAEKRPGAPSISISISTSTIIPFEQRIWGQHQLPVLEIDIGLPVSSKTPLSVCRTHHVPTSHRFITIHPRNIIHEPREHEEGAIVDCMQGTIETLSDNTIIIAEVDGNSQGIDLL</sequence>
<dbReference type="HOGENOM" id="CLU_2108671_0_0_1"/>
<name>G2YC91_BOTF4</name>
<proteinExistence type="predicted"/>
<dbReference type="Proteomes" id="UP000008177">
    <property type="component" value="Unplaced contigs"/>
</dbReference>